<proteinExistence type="inferred from homology"/>
<name>A0ABQ6WCI2_9EURO</name>
<dbReference type="SUPFAM" id="SSF75304">
    <property type="entry name" value="Amidase signature (AS) enzymes"/>
    <property type="match status" value="1"/>
</dbReference>
<accession>A0ABQ6WCI2</accession>
<gene>
    <name evidence="2" type="ORF">BDV36DRAFT_298671</name>
</gene>
<evidence type="ECO:0000256" key="1">
    <source>
        <dbReference type="ARBA" id="ARBA00009199"/>
    </source>
</evidence>
<evidence type="ECO:0000313" key="2">
    <source>
        <dbReference type="EMBL" id="KAE8414835.1"/>
    </source>
</evidence>
<reference evidence="2 3" key="1">
    <citation type="submission" date="2019-04" db="EMBL/GenBank/DDBJ databases">
        <authorList>
            <consortium name="DOE Joint Genome Institute"/>
            <person name="Mondo S."/>
            <person name="Kjaerbolling I."/>
            <person name="Vesth T."/>
            <person name="Frisvad J.C."/>
            <person name="Nybo J.L."/>
            <person name="Theobald S."/>
            <person name="Kildgaard S."/>
            <person name="Isbrandt T."/>
            <person name="Kuo A."/>
            <person name="Sato A."/>
            <person name="Lyhne E.K."/>
            <person name="Kogle M.E."/>
            <person name="Wiebenga A."/>
            <person name="Kun R.S."/>
            <person name="Lubbers R.J."/>
            <person name="Makela M.R."/>
            <person name="Barry K."/>
            <person name="Chovatia M."/>
            <person name="Clum A."/>
            <person name="Daum C."/>
            <person name="Haridas S."/>
            <person name="He G."/>
            <person name="LaButti K."/>
            <person name="Lipzen A."/>
            <person name="Riley R."/>
            <person name="Salamov A."/>
            <person name="Simmons B.A."/>
            <person name="Magnuson J.K."/>
            <person name="Henrissat B."/>
            <person name="Mortensen U.H."/>
            <person name="Larsen T.O."/>
            <person name="Devries R.P."/>
            <person name="Grigoriev I.V."/>
            <person name="Machida M."/>
            <person name="Baker S.E."/>
            <person name="Andersen M.R."/>
            <person name="Cantor M.N."/>
            <person name="Hua S.X."/>
        </authorList>
    </citation>
    <scope>NUCLEOTIDE SEQUENCE [LARGE SCALE GENOMIC DNA]</scope>
    <source>
        <strain evidence="2 3">CBS 117616</strain>
    </source>
</reference>
<evidence type="ECO:0000313" key="3">
    <source>
        <dbReference type="Proteomes" id="UP000325395"/>
    </source>
</evidence>
<dbReference type="InterPro" id="IPR036928">
    <property type="entry name" value="AS_sf"/>
</dbReference>
<dbReference type="Proteomes" id="UP000325395">
    <property type="component" value="Unassembled WGS sequence"/>
</dbReference>
<dbReference type="EMBL" id="ML735778">
    <property type="protein sequence ID" value="KAE8414835.1"/>
    <property type="molecule type" value="Genomic_DNA"/>
</dbReference>
<comment type="similarity">
    <text evidence="1">Belongs to the amidase family.</text>
</comment>
<dbReference type="PANTHER" id="PTHR46072">
    <property type="entry name" value="AMIDASE-RELATED-RELATED"/>
    <property type="match status" value="1"/>
</dbReference>
<dbReference type="PANTHER" id="PTHR46072:SF4">
    <property type="entry name" value="AMIDASE C550.07-RELATED"/>
    <property type="match status" value="1"/>
</dbReference>
<protein>
    <recommendedName>
        <fullName evidence="4">Amidase domain-containing protein</fullName>
    </recommendedName>
</protein>
<sequence length="229" mass="26077">MKGAELLDRATLPAAKGLLDEFTMAEKVTTEDFMEEAGYGTSAANQRLWRNLWKNLFQMCETGIDRILFYRTKEFDNYCKEYPKTNEITLLETVLSWGDVYGPQIMELGCSRNGCDHVPNIPNTCSTTDTSRYWGHTSVWNLLDYPAIVFPVTKVDARRDARDTTYTPRNEFDSWAHEHYDAQKQQDVPVCLQLVAKKLEDEKVVQALEAIKEKIGFSGLLGITSVSLS</sequence>
<evidence type="ECO:0008006" key="4">
    <source>
        <dbReference type="Google" id="ProtNLM"/>
    </source>
</evidence>
<organism evidence="2 3">
    <name type="scientific">Aspergillus pseudocaelatus</name>
    <dbReference type="NCBI Taxonomy" id="1825620"/>
    <lineage>
        <taxon>Eukaryota</taxon>
        <taxon>Fungi</taxon>
        <taxon>Dikarya</taxon>
        <taxon>Ascomycota</taxon>
        <taxon>Pezizomycotina</taxon>
        <taxon>Eurotiomycetes</taxon>
        <taxon>Eurotiomycetidae</taxon>
        <taxon>Eurotiales</taxon>
        <taxon>Aspergillaceae</taxon>
        <taxon>Aspergillus</taxon>
        <taxon>Aspergillus subgen. Circumdati</taxon>
    </lineage>
</organism>
<keyword evidence="3" id="KW-1185">Reference proteome</keyword>
<dbReference type="Gene3D" id="3.90.1300.10">
    <property type="entry name" value="Amidase signature (AS) domain"/>
    <property type="match status" value="1"/>
</dbReference>